<dbReference type="OrthoDB" id="263324at2"/>
<feature type="domain" description="DUF1559" evidence="1">
    <location>
        <begin position="35"/>
        <end position="272"/>
    </location>
</feature>
<dbReference type="NCBIfam" id="TIGR04294">
    <property type="entry name" value="pre_pil_HX9DG"/>
    <property type="match status" value="1"/>
</dbReference>
<dbReference type="Gene3D" id="3.30.700.10">
    <property type="entry name" value="Glycoprotein, Type 4 Pilin"/>
    <property type="match status" value="1"/>
</dbReference>
<dbReference type="InterPro" id="IPR027558">
    <property type="entry name" value="Pre_pil_HX9DG_C"/>
</dbReference>
<sequence length="290" mass="31788">MLSRPKPRRAFTLIELLVVIAIIAILIALLLPAVQQAREAARRSSCKNNLKQIGLAMHNYHDAYTSLPMGMNSRIYSPFVAILPFLDQSNLQNLYDFNLDYDDPVNQDALNQTLAIYLCPTMVLPRAVPFLPCDEPGGPTSYGASMGLHYGSSGDPDGMFAGYNYSTTKPTLFRDVTDGLSNTIMCGEFNYRLEDYTWSSYTCGDASYHGNPRWGSYRWGGSYPGVALGDTSGDFNVNLSANRYTWRSDHVGGAHFLLGDGAVRFVSENIDAGTLDALATKSGGEVIGEF</sequence>
<proteinExistence type="predicted"/>
<dbReference type="PANTHER" id="PTHR30093:SF2">
    <property type="entry name" value="TYPE II SECRETION SYSTEM PROTEIN H"/>
    <property type="match status" value="1"/>
</dbReference>
<dbReference type="Proteomes" id="UP000317171">
    <property type="component" value="Chromosome"/>
</dbReference>
<dbReference type="PANTHER" id="PTHR30093">
    <property type="entry name" value="GENERAL SECRETION PATHWAY PROTEIN G"/>
    <property type="match status" value="1"/>
</dbReference>
<dbReference type="EMBL" id="CP036269">
    <property type="protein sequence ID" value="QDT42595.1"/>
    <property type="molecule type" value="Genomic_DNA"/>
</dbReference>
<dbReference type="InterPro" id="IPR011453">
    <property type="entry name" value="DUF1559"/>
</dbReference>
<dbReference type="InterPro" id="IPR012902">
    <property type="entry name" value="N_methyl_site"/>
</dbReference>
<dbReference type="AlphaFoldDB" id="A0A517RFH1"/>
<name>A0A517RFH1_9PLAN</name>
<dbReference type="InterPro" id="IPR045584">
    <property type="entry name" value="Pilin-like"/>
</dbReference>
<evidence type="ECO:0000313" key="2">
    <source>
        <dbReference type="EMBL" id="QDT42595.1"/>
    </source>
</evidence>
<dbReference type="Pfam" id="PF07963">
    <property type="entry name" value="N_methyl"/>
    <property type="match status" value="1"/>
</dbReference>
<reference evidence="2 3" key="1">
    <citation type="submission" date="2019-02" db="EMBL/GenBank/DDBJ databases">
        <title>Deep-cultivation of Planctomycetes and their phenomic and genomic characterization uncovers novel biology.</title>
        <authorList>
            <person name="Wiegand S."/>
            <person name="Jogler M."/>
            <person name="Boedeker C."/>
            <person name="Pinto D."/>
            <person name="Vollmers J."/>
            <person name="Rivas-Marin E."/>
            <person name="Kohn T."/>
            <person name="Peeters S.H."/>
            <person name="Heuer A."/>
            <person name="Rast P."/>
            <person name="Oberbeckmann S."/>
            <person name="Bunk B."/>
            <person name="Jeske O."/>
            <person name="Meyerdierks A."/>
            <person name="Storesund J.E."/>
            <person name="Kallscheuer N."/>
            <person name="Luecker S."/>
            <person name="Lage O.M."/>
            <person name="Pohl T."/>
            <person name="Merkel B.J."/>
            <person name="Hornburger P."/>
            <person name="Mueller R.-W."/>
            <person name="Bruemmer F."/>
            <person name="Labrenz M."/>
            <person name="Spormann A.M."/>
            <person name="Op den Camp H."/>
            <person name="Overmann J."/>
            <person name="Amann R."/>
            <person name="Jetten M.S.M."/>
            <person name="Mascher T."/>
            <person name="Medema M.H."/>
            <person name="Devos D.P."/>
            <person name="Kaster A.-K."/>
            <person name="Ovreas L."/>
            <person name="Rohde M."/>
            <person name="Galperin M.Y."/>
            <person name="Jogler C."/>
        </authorList>
    </citation>
    <scope>NUCLEOTIDE SEQUENCE [LARGE SCALE GENOMIC DNA]</scope>
    <source>
        <strain evidence="2 3">Pan241w</strain>
    </source>
</reference>
<evidence type="ECO:0000313" key="3">
    <source>
        <dbReference type="Proteomes" id="UP000317171"/>
    </source>
</evidence>
<protein>
    <submittedName>
        <fullName evidence="2">Type II secretion system protein G</fullName>
    </submittedName>
</protein>
<dbReference type="Pfam" id="PF07596">
    <property type="entry name" value="SBP_bac_10"/>
    <property type="match status" value="1"/>
</dbReference>
<organism evidence="2 3">
    <name type="scientific">Gimesia alba</name>
    <dbReference type="NCBI Taxonomy" id="2527973"/>
    <lineage>
        <taxon>Bacteria</taxon>
        <taxon>Pseudomonadati</taxon>
        <taxon>Planctomycetota</taxon>
        <taxon>Planctomycetia</taxon>
        <taxon>Planctomycetales</taxon>
        <taxon>Planctomycetaceae</taxon>
        <taxon>Gimesia</taxon>
    </lineage>
</organism>
<evidence type="ECO:0000259" key="1">
    <source>
        <dbReference type="Pfam" id="PF07596"/>
    </source>
</evidence>
<dbReference type="SUPFAM" id="SSF54523">
    <property type="entry name" value="Pili subunits"/>
    <property type="match status" value="1"/>
</dbReference>
<dbReference type="NCBIfam" id="TIGR02532">
    <property type="entry name" value="IV_pilin_GFxxxE"/>
    <property type="match status" value="1"/>
</dbReference>
<keyword evidence="3" id="KW-1185">Reference proteome</keyword>
<dbReference type="KEGG" id="gaz:Pan241w_26810"/>
<gene>
    <name evidence="2" type="primary">xcpT_25</name>
    <name evidence="2" type="ORF">Pan241w_26810</name>
</gene>
<dbReference type="RefSeq" id="WP_145216086.1">
    <property type="nucleotide sequence ID" value="NZ_CP036269.1"/>
</dbReference>
<accession>A0A517RFH1</accession>